<comment type="caution">
    <text evidence="1">The sequence shown here is derived from an EMBL/GenBank/DDBJ whole genome shotgun (WGS) entry which is preliminary data.</text>
</comment>
<keyword evidence="2" id="KW-1185">Reference proteome</keyword>
<dbReference type="RefSeq" id="WP_042682956.1">
    <property type="nucleotide sequence ID" value="NZ_JANJZL010000004.1"/>
</dbReference>
<name>A0A9X2MI23_9FIRM</name>
<evidence type="ECO:0008006" key="3">
    <source>
        <dbReference type="Google" id="ProtNLM"/>
    </source>
</evidence>
<organism evidence="1 2">
    <name type="scientific">Anaerosalibacter massiliensis</name>
    <dbReference type="NCBI Taxonomy" id="1347392"/>
    <lineage>
        <taxon>Bacteria</taxon>
        <taxon>Bacillati</taxon>
        <taxon>Bacillota</taxon>
        <taxon>Tissierellia</taxon>
        <taxon>Tissierellales</taxon>
        <taxon>Sporanaerobacteraceae</taxon>
        <taxon>Anaerosalibacter</taxon>
    </lineage>
</organism>
<sequence>MMILNKALENIQLLKCELQNISTSIQNEIISVIIDGSIIRGNFIEDSSHIDITITTLHKNVDLQIKKYIEKVIKNIESKLPKREYPRKPLIYDIQWQDINIVKDCGQED</sequence>
<reference evidence="1" key="1">
    <citation type="submission" date="2022-07" db="EMBL/GenBank/DDBJ databases">
        <title>Enhanced cultured diversity of the mouse gut microbiota enables custom-made synthetic communities.</title>
        <authorList>
            <person name="Afrizal A."/>
        </authorList>
    </citation>
    <scope>NUCLEOTIDE SEQUENCE</scope>
    <source>
        <strain evidence="1">DSM 29482</strain>
    </source>
</reference>
<dbReference type="AlphaFoldDB" id="A0A9X2MI23"/>
<proteinExistence type="predicted"/>
<accession>A0A9X2MI23</accession>
<dbReference type="Gene3D" id="3.30.460.10">
    <property type="entry name" value="Beta Polymerase, domain 2"/>
    <property type="match status" value="1"/>
</dbReference>
<gene>
    <name evidence="1" type="ORF">NSA23_07910</name>
</gene>
<evidence type="ECO:0000313" key="1">
    <source>
        <dbReference type="EMBL" id="MCR2044044.1"/>
    </source>
</evidence>
<dbReference type="EMBL" id="JANJZL010000004">
    <property type="protein sequence ID" value="MCR2044044.1"/>
    <property type="molecule type" value="Genomic_DNA"/>
</dbReference>
<dbReference type="InterPro" id="IPR043519">
    <property type="entry name" value="NT_sf"/>
</dbReference>
<dbReference type="Proteomes" id="UP001142078">
    <property type="component" value="Unassembled WGS sequence"/>
</dbReference>
<protein>
    <recommendedName>
        <fullName evidence="3">Nucleotidyltransferase domain protein</fullName>
    </recommendedName>
</protein>
<evidence type="ECO:0000313" key="2">
    <source>
        <dbReference type="Proteomes" id="UP001142078"/>
    </source>
</evidence>